<dbReference type="EMBL" id="JBCITK010000001">
    <property type="protein sequence ID" value="MEN0641994.1"/>
    <property type="molecule type" value="Genomic_DNA"/>
</dbReference>
<evidence type="ECO:0000313" key="1">
    <source>
        <dbReference type="EMBL" id="MEN0641994.1"/>
    </source>
</evidence>
<protein>
    <submittedName>
        <fullName evidence="1">DNA alkylation repair protein</fullName>
    </submittedName>
</protein>
<organism evidence="1 2">
    <name type="scientific">Alkalicoccobacillus gibsonii</name>
    <dbReference type="NCBI Taxonomy" id="79881"/>
    <lineage>
        <taxon>Bacteria</taxon>
        <taxon>Bacillati</taxon>
        <taxon>Bacillota</taxon>
        <taxon>Bacilli</taxon>
        <taxon>Bacillales</taxon>
        <taxon>Bacillaceae</taxon>
        <taxon>Alkalicoccobacillus</taxon>
    </lineage>
</organism>
<dbReference type="Pfam" id="PF08713">
    <property type="entry name" value="DNA_alkylation"/>
    <property type="match status" value="1"/>
</dbReference>
<sequence length="357" mass="41448">MELRKAVYNEEFIQNLKTDLLKAEPRFLAGDYQSIILQPDWDQLELMQRKRRITEAIQATLPTSYQDTLEILKQVAPNYSGLAGLVFSDYVQVYGLEDWEASIKALEQFTQYSTAEFAVRPFFIKNPERMIQQSKMWSQSENEHVRRLASEGSRPRLPWGISIPAIKENPALILPILESLKQDPSLYVRRSVANSLNDVTKTHPTLFKDIAKEWVDEHSDTDWIIKHASRSLLKKGDPDILRLFGYENSEKLHIQEFQCAAESLRIGEVIHFSFRLHSDTKTKLRIDYAIDYVKARGNRTRKVFKLSDTSINKDETKNYSRTHSFQDLSTRTHYPGVHQLTLIVNGEEKLSIEFDII</sequence>
<keyword evidence="2" id="KW-1185">Reference proteome</keyword>
<dbReference type="PROSITE" id="PS50077">
    <property type="entry name" value="HEAT_REPEAT"/>
    <property type="match status" value="1"/>
</dbReference>
<dbReference type="Gene3D" id="1.25.40.290">
    <property type="entry name" value="ARM repeat domains"/>
    <property type="match status" value="1"/>
</dbReference>
<comment type="caution">
    <text evidence="1">The sequence shown here is derived from an EMBL/GenBank/DDBJ whole genome shotgun (WGS) entry which is preliminary data.</text>
</comment>
<gene>
    <name evidence="1" type="ORF">MKY91_02310</name>
</gene>
<evidence type="ECO:0000313" key="2">
    <source>
        <dbReference type="Proteomes" id="UP001418796"/>
    </source>
</evidence>
<name>A0ABU9VDS8_9BACI</name>
<dbReference type="InterPro" id="IPR021133">
    <property type="entry name" value="HEAT_type_2"/>
</dbReference>
<accession>A0ABU9VDS8</accession>
<dbReference type="RefSeq" id="WP_343129156.1">
    <property type="nucleotide sequence ID" value="NZ_JBCITK010000001.1"/>
</dbReference>
<dbReference type="SUPFAM" id="SSF48371">
    <property type="entry name" value="ARM repeat"/>
    <property type="match status" value="1"/>
</dbReference>
<reference evidence="1 2" key="1">
    <citation type="submission" date="2024-03" db="EMBL/GenBank/DDBJ databases">
        <title>Bacilli Hybrid Assemblies.</title>
        <authorList>
            <person name="Kovac J."/>
        </authorList>
    </citation>
    <scope>NUCLEOTIDE SEQUENCE [LARGE SCALE GENOMIC DNA]</scope>
    <source>
        <strain evidence="1 2">FSL R7-0666</strain>
    </source>
</reference>
<dbReference type="InterPro" id="IPR014825">
    <property type="entry name" value="DNA_alkylation"/>
</dbReference>
<proteinExistence type="predicted"/>
<dbReference type="Proteomes" id="UP001418796">
    <property type="component" value="Unassembled WGS sequence"/>
</dbReference>
<dbReference type="InterPro" id="IPR016024">
    <property type="entry name" value="ARM-type_fold"/>
</dbReference>